<feature type="transmembrane region" description="Helical" evidence="1">
    <location>
        <begin position="79"/>
        <end position="104"/>
    </location>
</feature>
<dbReference type="AlphaFoldDB" id="A0A9D2CTE8"/>
<evidence type="ECO:0000313" key="2">
    <source>
        <dbReference type="EMBL" id="HIY97263.1"/>
    </source>
</evidence>
<name>A0A9D2CTE8_9FIRM</name>
<feature type="transmembrane region" description="Helical" evidence="1">
    <location>
        <begin position="110"/>
        <end position="132"/>
    </location>
</feature>
<feature type="transmembrane region" description="Helical" evidence="1">
    <location>
        <begin position="12"/>
        <end position="32"/>
    </location>
</feature>
<reference evidence="2" key="2">
    <citation type="submission" date="2021-04" db="EMBL/GenBank/DDBJ databases">
        <authorList>
            <person name="Gilroy R."/>
        </authorList>
    </citation>
    <scope>NUCLEOTIDE SEQUENCE</scope>
    <source>
        <strain evidence="2">1345</strain>
    </source>
</reference>
<proteinExistence type="predicted"/>
<dbReference type="Proteomes" id="UP000886750">
    <property type="component" value="Unassembled WGS sequence"/>
</dbReference>
<reference evidence="2" key="1">
    <citation type="journal article" date="2021" name="PeerJ">
        <title>Extensive microbial diversity within the chicken gut microbiome revealed by metagenomics and culture.</title>
        <authorList>
            <person name="Gilroy R."/>
            <person name="Ravi A."/>
            <person name="Getino M."/>
            <person name="Pursley I."/>
            <person name="Horton D.L."/>
            <person name="Alikhan N.F."/>
            <person name="Baker D."/>
            <person name="Gharbi K."/>
            <person name="Hall N."/>
            <person name="Watson M."/>
            <person name="Adriaenssens E.M."/>
            <person name="Foster-Nyarko E."/>
            <person name="Jarju S."/>
            <person name="Secka A."/>
            <person name="Antonio M."/>
            <person name="Oren A."/>
            <person name="Chaudhuri R.R."/>
            <person name="La Ragione R."/>
            <person name="Hildebrand F."/>
            <person name="Pallen M.J."/>
        </authorList>
    </citation>
    <scope>NUCLEOTIDE SEQUENCE</scope>
    <source>
        <strain evidence="2">1345</strain>
    </source>
</reference>
<comment type="caution">
    <text evidence="2">The sequence shown here is derived from an EMBL/GenBank/DDBJ whole genome shotgun (WGS) entry which is preliminary data.</text>
</comment>
<evidence type="ECO:0000313" key="3">
    <source>
        <dbReference type="Proteomes" id="UP000886750"/>
    </source>
</evidence>
<keyword evidence="1" id="KW-1133">Transmembrane helix</keyword>
<evidence type="ECO:0000256" key="1">
    <source>
        <dbReference type="SAM" id="Phobius"/>
    </source>
</evidence>
<feature type="transmembrane region" description="Helical" evidence="1">
    <location>
        <begin position="44"/>
        <end position="67"/>
    </location>
</feature>
<accession>A0A9D2CTE8</accession>
<protein>
    <submittedName>
        <fullName evidence="2">Uncharacterized protein</fullName>
    </submittedName>
</protein>
<dbReference type="EMBL" id="DXCQ01000056">
    <property type="protein sequence ID" value="HIY97263.1"/>
    <property type="molecule type" value="Genomic_DNA"/>
</dbReference>
<keyword evidence="1" id="KW-0472">Membrane</keyword>
<gene>
    <name evidence="2" type="ORF">H9729_06195</name>
</gene>
<sequence length="140" mass="15801">MDKLKKFIKSRTTAQFLLLSAMLVELVFVILYPSFFSGNFQMSWVVFALALATFLIGSVLLLLPFFCPGSEKRIAPVTPFILFGLTLLTFFLFVPVCYGLTSLWNLMDVLAQVIVCAFLLLTSSVLMTIAVFKRQIKEQQ</sequence>
<organism evidence="2 3">
    <name type="scientific">Candidatus Borkfalkia excrementigallinarum</name>
    <dbReference type="NCBI Taxonomy" id="2838506"/>
    <lineage>
        <taxon>Bacteria</taxon>
        <taxon>Bacillati</taxon>
        <taxon>Bacillota</taxon>
        <taxon>Clostridia</taxon>
        <taxon>Christensenellales</taxon>
        <taxon>Christensenellaceae</taxon>
        <taxon>Candidatus Borkfalkia</taxon>
    </lineage>
</organism>
<keyword evidence="1" id="KW-0812">Transmembrane</keyword>